<evidence type="ECO:0008006" key="3">
    <source>
        <dbReference type="Google" id="ProtNLM"/>
    </source>
</evidence>
<evidence type="ECO:0000313" key="2">
    <source>
        <dbReference type="Proteomes" id="UP000178149"/>
    </source>
</evidence>
<evidence type="ECO:0000313" key="1">
    <source>
        <dbReference type="EMBL" id="OGG95783.1"/>
    </source>
</evidence>
<dbReference type="Gene3D" id="3.90.79.10">
    <property type="entry name" value="Nucleoside Triphosphate Pyrophosphohydrolase"/>
    <property type="match status" value="1"/>
</dbReference>
<dbReference type="Proteomes" id="UP000178149">
    <property type="component" value="Unassembled WGS sequence"/>
</dbReference>
<accession>A0A1F6GCD8</accession>
<organism evidence="1 2">
    <name type="scientific">Candidatus Kuenenbacteria bacterium RBG_16_41_7</name>
    <dbReference type="NCBI Taxonomy" id="1798560"/>
    <lineage>
        <taxon>Bacteria</taxon>
        <taxon>Candidatus Kueneniibacteriota</taxon>
    </lineage>
</organism>
<name>A0A1F6GCD8_9BACT</name>
<comment type="caution">
    <text evidence="1">The sequence shown here is derived from an EMBL/GenBank/DDBJ whole genome shotgun (WGS) entry which is preliminary data.</text>
</comment>
<dbReference type="InterPro" id="IPR015797">
    <property type="entry name" value="NUDIX_hydrolase-like_dom_sf"/>
</dbReference>
<dbReference type="EMBL" id="MFMV01000029">
    <property type="protein sequence ID" value="OGG95783.1"/>
    <property type="molecule type" value="Genomic_DNA"/>
</dbReference>
<proteinExistence type="predicted"/>
<dbReference type="SUPFAM" id="SSF55811">
    <property type="entry name" value="Nudix"/>
    <property type="match status" value="1"/>
</dbReference>
<protein>
    <recommendedName>
        <fullName evidence="3">Nudix hydrolase domain-containing protein</fullName>
    </recommendedName>
</protein>
<dbReference type="AlphaFoldDB" id="A0A1F6GCD8"/>
<reference evidence="1 2" key="1">
    <citation type="journal article" date="2016" name="Nat. Commun.">
        <title>Thousands of microbial genomes shed light on interconnected biogeochemical processes in an aquifer system.</title>
        <authorList>
            <person name="Anantharaman K."/>
            <person name="Brown C.T."/>
            <person name="Hug L.A."/>
            <person name="Sharon I."/>
            <person name="Castelle C.J."/>
            <person name="Probst A.J."/>
            <person name="Thomas B.C."/>
            <person name="Singh A."/>
            <person name="Wilkins M.J."/>
            <person name="Karaoz U."/>
            <person name="Brodie E.L."/>
            <person name="Williams K.H."/>
            <person name="Hubbard S.S."/>
            <person name="Banfield J.F."/>
        </authorList>
    </citation>
    <scope>NUCLEOTIDE SEQUENCE [LARGE SCALE GENOMIC DNA]</scope>
</reference>
<sequence length="63" mass="7080">MDKYEEQYTVPIAFLGKIVGGKPKPADDVEELEWFPLDDLPKNISFAGNKKALAILKGKFKLN</sequence>
<gene>
    <name evidence="1" type="ORF">A2V95_02875</name>
</gene>